<comment type="caution">
    <text evidence="19">The sequence shown here is derived from an EMBL/GenBank/DDBJ whole genome shotgun (WGS) entry which is preliminary data.</text>
</comment>
<evidence type="ECO:0000256" key="12">
    <source>
        <dbReference type="ARBA" id="ARBA00022842"/>
    </source>
</evidence>
<dbReference type="InterPro" id="IPR023151">
    <property type="entry name" value="PEP_util_CS"/>
</dbReference>
<comment type="function">
    <text evidence="2 15">Catalyzes the phosphorylation of pyruvate to phosphoenolpyruvate.</text>
</comment>
<dbReference type="Gene3D" id="3.30.470.20">
    <property type="entry name" value="ATP-grasp fold, B domain"/>
    <property type="match status" value="1"/>
</dbReference>
<dbReference type="FunFam" id="3.50.30.10:FF:000002">
    <property type="entry name" value="Phosphoenolpyruvate synthase"/>
    <property type="match status" value="1"/>
</dbReference>
<evidence type="ECO:0000256" key="4">
    <source>
        <dbReference type="ARBA" id="ARBA00007837"/>
    </source>
</evidence>
<comment type="catalytic activity">
    <reaction evidence="14 15">
        <text>pyruvate + ATP + H2O = phosphoenolpyruvate + AMP + phosphate + 2 H(+)</text>
        <dbReference type="Rhea" id="RHEA:11364"/>
        <dbReference type="ChEBI" id="CHEBI:15361"/>
        <dbReference type="ChEBI" id="CHEBI:15377"/>
        <dbReference type="ChEBI" id="CHEBI:15378"/>
        <dbReference type="ChEBI" id="CHEBI:30616"/>
        <dbReference type="ChEBI" id="CHEBI:43474"/>
        <dbReference type="ChEBI" id="CHEBI:58702"/>
        <dbReference type="ChEBI" id="CHEBI:456215"/>
        <dbReference type="EC" id="2.7.9.2"/>
    </reaction>
</comment>
<evidence type="ECO:0000256" key="11">
    <source>
        <dbReference type="ARBA" id="ARBA00022840"/>
    </source>
</evidence>
<evidence type="ECO:0000256" key="15">
    <source>
        <dbReference type="PIRNR" id="PIRNR000854"/>
    </source>
</evidence>
<dbReference type="PIRSF" id="PIRSF000854">
    <property type="entry name" value="PEP_synthase"/>
    <property type="match status" value="1"/>
</dbReference>
<proteinExistence type="inferred from homology"/>
<evidence type="ECO:0000256" key="7">
    <source>
        <dbReference type="ARBA" id="ARBA00022679"/>
    </source>
</evidence>
<dbReference type="PROSITE" id="PS00370">
    <property type="entry name" value="PEP_ENZYMES_PHOS_SITE"/>
    <property type="match status" value="1"/>
</dbReference>
<comment type="cofactor">
    <cofactor evidence="1 15">
        <name>Mg(2+)</name>
        <dbReference type="ChEBI" id="CHEBI:18420"/>
    </cofactor>
</comment>
<dbReference type="Gene3D" id="3.50.30.10">
    <property type="entry name" value="Phosphohistidine domain"/>
    <property type="match status" value="1"/>
</dbReference>
<dbReference type="AlphaFoldDB" id="A0A939KEH7"/>
<evidence type="ECO:0000256" key="14">
    <source>
        <dbReference type="ARBA" id="ARBA00047700"/>
    </source>
</evidence>
<dbReference type="FunFam" id="3.20.20.60:FF:000010">
    <property type="entry name" value="Phosphoenolpyruvate synthase"/>
    <property type="match status" value="1"/>
</dbReference>
<dbReference type="RefSeq" id="WP_207574931.1">
    <property type="nucleotide sequence ID" value="NZ_JAFNME010000010.1"/>
</dbReference>
<dbReference type="InterPro" id="IPR015813">
    <property type="entry name" value="Pyrv/PenolPyrv_kinase-like_dom"/>
</dbReference>
<evidence type="ECO:0000256" key="3">
    <source>
        <dbReference type="ARBA" id="ARBA00004742"/>
    </source>
</evidence>
<evidence type="ECO:0000259" key="18">
    <source>
        <dbReference type="Pfam" id="PF02896"/>
    </source>
</evidence>
<dbReference type="SUPFAM" id="SSF52009">
    <property type="entry name" value="Phosphohistidine domain"/>
    <property type="match status" value="1"/>
</dbReference>
<evidence type="ECO:0000259" key="17">
    <source>
        <dbReference type="Pfam" id="PF01326"/>
    </source>
</evidence>
<feature type="domain" description="PEP-utilising enzyme mobile" evidence="16">
    <location>
        <begin position="392"/>
        <end position="462"/>
    </location>
</feature>
<dbReference type="GO" id="GO:0008986">
    <property type="term" value="F:pyruvate, water dikinase activity"/>
    <property type="evidence" value="ECO:0007669"/>
    <property type="project" value="UniProtKB-EC"/>
</dbReference>
<dbReference type="PROSITE" id="PS00742">
    <property type="entry name" value="PEP_ENZYMES_2"/>
    <property type="match status" value="1"/>
</dbReference>
<dbReference type="FunFam" id="3.30.1490.20:FF:000010">
    <property type="entry name" value="Phosphoenolpyruvate synthase"/>
    <property type="match status" value="1"/>
</dbReference>
<dbReference type="EMBL" id="JAFNME010000010">
    <property type="protein sequence ID" value="MBO1249408.1"/>
    <property type="molecule type" value="Genomic_DNA"/>
</dbReference>
<dbReference type="InterPro" id="IPR036637">
    <property type="entry name" value="Phosphohistidine_dom_sf"/>
</dbReference>
<dbReference type="Pfam" id="PF01326">
    <property type="entry name" value="PPDK_N"/>
    <property type="match status" value="1"/>
</dbReference>
<comment type="similarity">
    <text evidence="4 15">Belongs to the PEP-utilizing enzyme family.</text>
</comment>
<dbReference type="PANTHER" id="PTHR43030:SF1">
    <property type="entry name" value="PHOSPHOENOLPYRUVATE SYNTHASE"/>
    <property type="match status" value="1"/>
</dbReference>
<feature type="domain" description="Pyruvate phosphate dikinase AMP/ATP-binding" evidence="17">
    <location>
        <begin position="23"/>
        <end position="351"/>
    </location>
</feature>
<keyword evidence="9 15" id="KW-0547">Nucleotide-binding</keyword>
<name>A0A939KEH7_9BURK</name>
<dbReference type="GO" id="GO:0046872">
    <property type="term" value="F:metal ion binding"/>
    <property type="evidence" value="ECO:0007669"/>
    <property type="project" value="UniProtKB-KW"/>
</dbReference>
<keyword evidence="8 15" id="KW-0479">Metal-binding</keyword>
<dbReference type="InterPro" id="IPR013815">
    <property type="entry name" value="ATP_grasp_subdomain_1"/>
</dbReference>
<evidence type="ECO:0000256" key="13">
    <source>
        <dbReference type="ARBA" id="ARBA00033470"/>
    </source>
</evidence>
<dbReference type="InterPro" id="IPR008279">
    <property type="entry name" value="PEP-util_enz_mobile_dom"/>
</dbReference>
<reference evidence="19" key="1">
    <citation type="submission" date="2021-03" db="EMBL/GenBank/DDBJ databases">
        <title>Comamonas denitrificans.</title>
        <authorList>
            <person name="Finster K."/>
        </authorList>
    </citation>
    <scope>NUCLEOTIDE SEQUENCE</scope>
    <source>
        <strain evidence="19">MM2021_4</strain>
    </source>
</reference>
<gene>
    <name evidence="19" type="primary">ppsA</name>
    <name evidence="19" type="ORF">J1777_06095</name>
</gene>
<evidence type="ECO:0000256" key="5">
    <source>
        <dbReference type="ARBA" id="ARBA00011996"/>
    </source>
</evidence>
<sequence length="796" mass="86572">MSERFAANALVVPFEQLRMEDVEVVGGKNASLGEMISQLPQGVRVPTGFATTAHAFRQFLAFEGLAEKISAKLKALDVDDVRALAQVGAEIRAMVEAQPFPADLEKAIREAFDTLQGGNSAASFAVRSSATAEDLPDASFAGQQETFLNVVGIEDVLHKMKEVFASLYNDRAISYRVHKGFEHDVVALSAGVQRMVRSDLGAAGVMFTIDTESGFEDVVFITSSYGLGETVVQGAVNPDEFYVHKPMLKAGKQALIRRNLGSKLIQMVFASPEEKAASGKLVKTCDVAPELRNRYSLSDADVQQLAQYALVIEQHYGRPMDIEWGKDGTDGQLYILQARPETVKSQSKGQAELRYKLKGTGNVLVEGRAIGQKIGTGTVRLVSDISQMDQVQAGDVLVTDMTDPNWEPVMKKAAAIVTNRGGRTCHAAIIARELGIPAVVGCGDATARLKDGTLVTVSCAEGDTGKIYDGLIETEVTEVQRGAMPEIATKIMMNVGNPQLAFDFAQLPNGGVGLARLEFIINNNIGVHPKAILDYPAVDADLKKAVESVARGHASPRAFYVDKVAEGVATIAAAFWPKPVIVRMSDFKSNEYRKLIGGSRYEPEEENPMLGFRGAARYISEDFGEAFKMECEALRRVREDMGLTNVEIMIPFVRTLKQAERVTELLADNGLKRGENGLKLIMMCEVPSNAILAEEFLEFFDGFSIGSNDLTQLTLGLDRDSGLELLAKDFDERDPAVKKMLERAIDACLAKGKYVGICGQGPSDHPDFAKWLADKGIVSISLNPDTVIETWQNLAK</sequence>
<dbReference type="FunFam" id="3.30.470.20:FF:000017">
    <property type="entry name" value="Phosphoenolpyruvate synthase"/>
    <property type="match status" value="1"/>
</dbReference>
<evidence type="ECO:0000256" key="10">
    <source>
        <dbReference type="ARBA" id="ARBA00022777"/>
    </source>
</evidence>
<keyword evidence="11 15" id="KW-0067">ATP-binding</keyword>
<dbReference type="InterPro" id="IPR002192">
    <property type="entry name" value="PPDK_AMP/ATP-bd"/>
</dbReference>
<evidence type="ECO:0000256" key="2">
    <source>
        <dbReference type="ARBA" id="ARBA00002988"/>
    </source>
</evidence>
<dbReference type="InterPro" id="IPR006319">
    <property type="entry name" value="PEP_synth"/>
</dbReference>
<dbReference type="Gene3D" id="3.30.1490.20">
    <property type="entry name" value="ATP-grasp fold, A domain"/>
    <property type="match status" value="1"/>
</dbReference>
<dbReference type="Pfam" id="PF02896">
    <property type="entry name" value="PEP-utilizers_C"/>
    <property type="match status" value="1"/>
</dbReference>
<dbReference type="GO" id="GO:0005524">
    <property type="term" value="F:ATP binding"/>
    <property type="evidence" value="ECO:0007669"/>
    <property type="project" value="UniProtKB-KW"/>
</dbReference>
<evidence type="ECO:0000313" key="20">
    <source>
        <dbReference type="Proteomes" id="UP000664731"/>
    </source>
</evidence>
<evidence type="ECO:0000259" key="16">
    <source>
        <dbReference type="Pfam" id="PF00391"/>
    </source>
</evidence>
<organism evidence="19 20">
    <name type="scientific">Comamonas denitrificans</name>
    <dbReference type="NCBI Taxonomy" id="117506"/>
    <lineage>
        <taxon>Bacteria</taxon>
        <taxon>Pseudomonadati</taxon>
        <taxon>Pseudomonadota</taxon>
        <taxon>Betaproteobacteria</taxon>
        <taxon>Burkholderiales</taxon>
        <taxon>Comamonadaceae</taxon>
        <taxon>Comamonas</taxon>
    </lineage>
</organism>
<protein>
    <recommendedName>
        <fullName evidence="6 15">Phosphoenolpyruvate synthase</fullName>
        <shortName evidence="15">PEP synthase</shortName>
        <ecNumber evidence="5 15">2.7.9.2</ecNumber>
    </recommendedName>
    <alternativeName>
        <fullName evidence="13 15">Pyruvate, water dikinase</fullName>
    </alternativeName>
</protein>
<dbReference type="PANTHER" id="PTHR43030">
    <property type="entry name" value="PHOSPHOENOLPYRUVATE SYNTHASE"/>
    <property type="match status" value="1"/>
</dbReference>
<dbReference type="Gene3D" id="3.20.20.60">
    <property type="entry name" value="Phosphoenolpyruvate-binding domains"/>
    <property type="match status" value="1"/>
</dbReference>
<dbReference type="InterPro" id="IPR040442">
    <property type="entry name" value="Pyrv_kinase-like_dom_sf"/>
</dbReference>
<keyword evidence="20" id="KW-1185">Reference proteome</keyword>
<keyword evidence="7 15" id="KW-0808">Transferase</keyword>
<dbReference type="SUPFAM" id="SSF51621">
    <property type="entry name" value="Phosphoenolpyruvate/pyruvate domain"/>
    <property type="match status" value="1"/>
</dbReference>
<feature type="domain" description="PEP-utilising enzyme C-terminal" evidence="18">
    <location>
        <begin position="483"/>
        <end position="795"/>
    </location>
</feature>
<evidence type="ECO:0000256" key="9">
    <source>
        <dbReference type="ARBA" id="ARBA00022741"/>
    </source>
</evidence>
<keyword evidence="10 15" id="KW-0418">Kinase</keyword>
<dbReference type="NCBIfam" id="TIGR01418">
    <property type="entry name" value="PEP_synth"/>
    <property type="match status" value="1"/>
</dbReference>
<dbReference type="Pfam" id="PF00391">
    <property type="entry name" value="PEP-utilizers"/>
    <property type="match status" value="1"/>
</dbReference>
<dbReference type="NCBIfam" id="NF005057">
    <property type="entry name" value="PRK06464.1"/>
    <property type="match status" value="1"/>
</dbReference>
<dbReference type="InterPro" id="IPR018274">
    <property type="entry name" value="PEP_util_AS"/>
</dbReference>
<dbReference type="SUPFAM" id="SSF56059">
    <property type="entry name" value="Glutathione synthetase ATP-binding domain-like"/>
    <property type="match status" value="1"/>
</dbReference>
<dbReference type="Proteomes" id="UP000664731">
    <property type="component" value="Unassembled WGS sequence"/>
</dbReference>
<comment type="pathway">
    <text evidence="3 15">Carbohydrate biosynthesis; gluconeogenesis.</text>
</comment>
<evidence type="ECO:0000313" key="19">
    <source>
        <dbReference type="EMBL" id="MBO1249408.1"/>
    </source>
</evidence>
<evidence type="ECO:0000256" key="8">
    <source>
        <dbReference type="ARBA" id="ARBA00022723"/>
    </source>
</evidence>
<dbReference type="EC" id="2.7.9.2" evidence="5 15"/>
<accession>A0A939KEH7</accession>
<evidence type="ECO:0000256" key="6">
    <source>
        <dbReference type="ARBA" id="ARBA00021623"/>
    </source>
</evidence>
<evidence type="ECO:0000256" key="1">
    <source>
        <dbReference type="ARBA" id="ARBA00001946"/>
    </source>
</evidence>
<dbReference type="InterPro" id="IPR000121">
    <property type="entry name" value="PEP_util_C"/>
</dbReference>
<keyword evidence="12 15" id="KW-0460">Magnesium</keyword>